<evidence type="ECO:0000256" key="2">
    <source>
        <dbReference type="SAM" id="Phobius"/>
    </source>
</evidence>
<feature type="compositionally biased region" description="Low complexity" evidence="1">
    <location>
        <begin position="228"/>
        <end position="244"/>
    </location>
</feature>
<comment type="caution">
    <text evidence="4">The sequence shown here is derived from an EMBL/GenBank/DDBJ whole genome shotgun (WGS) entry which is preliminary data.</text>
</comment>
<dbReference type="Gene3D" id="2.60.120.260">
    <property type="entry name" value="Galactose-binding domain-like"/>
    <property type="match status" value="1"/>
</dbReference>
<protein>
    <recommendedName>
        <fullName evidence="6">Mid2 domain-containing protein</fullName>
    </recommendedName>
</protein>
<dbReference type="EMBL" id="JANAWD010000434">
    <property type="protein sequence ID" value="KAJ3479516.1"/>
    <property type="molecule type" value="Genomic_DNA"/>
</dbReference>
<feature type="transmembrane region" description="Helical" evidence="2">
    <location>
        <begin position="251"/>
        <end position="273"/>
    </location>
</feature>
<accession>A0AAD5YFQ9</accession>
<keyword evidence="2" id="KW-1133">Transmembrane helix</keyword>
<keyword evidence="5" id="KW-1185">Reference proteome</keyword>
<evidence type="ECO:0000256" key="1">
    <source>
        <dbReference type="SAM" id="MobiDB-lite"/>
    </source>
</evidence>
<feature type="signal peptide" evidence="3">
    <location>
        <begin position="1"/>
        <end position="25"/>
    </location>
</feature>
<feature type="compositionally biased region" description="Low complexity" evidence="1">
    <location>
        <begin position="180"/>
        <end position="200"/>
    </location>
</feature>
<feature type="region of interest" description="Disordered" evidence="1">
    <location>
        <begin position="329"/>
        <end position="372"/>
    </location>
</feature>
<evidence type="ECO:0000313" key="4">
    <source>
        <dbReference type="EMBL" id="KAJ3479516.1"/>
    </source>
</evidence>
<evidence type="ECO:0000256" key="3">
    <source>
        <dbReference type="SAM" id="SignalP"/>
    </source>
</evidence>
<dbReference type="AlphaFoldDB" id="A0AAD5YFQ9"/>
<keyword evidence="2" id="KW-0812">Transmembrane</keyword>
<name>A0AAD5YFQ9_9APHY</name>
<keyword evidence="2" id="KW-0472">Membrane</keyword>
<dbReference type="Proteomes" id="UP001212997">
    <property type="component" value="Unassembled WGS sequence"/>
</dbReference>
<keyword evidence="3" id="KW-0732">Signal</keyword>
<organism evidence="4 5">
    <name type="scientific">Meripilus lineatus</name>
    <dbReference type="NCBI Taxonomy" id="2056292"/>
    <lineage>
        <taxon>Eukaryota</taxon>
        <taxon>Fungi</taxon>
        <taxon>Dikarya</taxon>
        <taxon>Basidiomycota</taxon>
        <taxon>Agaricomycotina</taxon>
        <taxon>Agaricomycetes</taxon>
        <taxon>Polyporales</taxon>
        <taxon>Meripilaceae</taxon>
        <taxon>Meripilus</taxon>
    </lineage>
</organism>
<feature type="chain" id="PRO_5042254894" description="Mid2 domain-containing protein" evidence="3">
    <location>
        <begin position="26"/>
        <end position="416"/>
    </location>
</feature>
<sequence>MNVEFHLPILRLALSSALLFRSVWAVSAIYDDRDPNIWYSNGEWQAGGTTAEFSYTTTYTRTVGAAATFTFTGTRVRVYGTRAHEGSFTTLSMYSIDGGASDTYTDSFVNDGQSRYQILFYTSNALSNSDHVLTIVNQGDWYILDYILVDVPDATTSDPATDRVTTNTFTSIVTVISSSTDVVPEGSPPSLSISSPLSSPNGEEPTGINLTSSPLISNILSTSKVESSGESPHPTSLSSSSTQKTGLGTTAIAGIAIASSLGLVALLVVLYLCRRRRQSHVEVGDMDVSRVTPFENTENTCPSSTEFTRANTSFQANDERTRIVPSGPCPASTWPSPSHEPHVHPPNGFSEKPQTRPTADLPYSGNPRAYRKPYGRGRLSTYALRCEGAILPAMDESSYESIVSNAGTHPPIYTEY</sequence>
<evidence type="ECO:0000313" key="5">
    <source>
        <dbReference type="Proteomes" id="UP001212997"/>
    </source>
</evidence>
<gene>
    <name evidence="4" type="ORF">NLI96_g9005</name>
</gene>
<evidence type="ECO:0008006" key="6">
    <source>
        <dbReference type="Google" id="ProtNLM"/>
    </source>
</evidence>
<reference evidence="4" key="1">
    <citation type="submission" date="2022-07" db="EMBL/GenBank/DDBJ databases">
        <title>Genome Sequence of Physisporinus lineatus.</title>
        <authorList>
            <person name="Buettner E."/>
        </authorList>
    </citation>
    <scope>NUCLEOTIDE SEQUENCE</scope>
    <source>
        <strain evidence="4">VT162</strain>
    </source>
</reference>
<feature type="compositionally biased region" description="Polar residues" evidence="1">
    <location>
        <begin position="208"/>
        <end position="226"/>
    </location>
</feature>
<feature type="region of interest" description="Disordered" evidence="1">
    <location>
        <begin position="180"/>
        <end position="244"/>
    </location>
</feature>
<proteinExistence type="predicted"/>